<dbReference type="InterPro" id="IPR004881">
    <property type="entry name" value="Ribosome_biogen_GTPase_RsgA"/>
</dbReference>
<dbReference type="PANTHER" id="PTHR32120">
    <property type="entry name" value="SMALL RIBOSOMAL SUBUNIT BIOGENESIS GTPASE RSGA"/>
    <property type="match status" value="1"/>
</dbReference>
<keyword evidence="15" id="KW-1185">Reference proteome</keyword>
<feature type="compositionally biased region" description="Basic and acidic residues" evidence="11">
    <location>
        <begin position="335"/>
        <end position="345"/>
    </location>
</feature>
<accession>A0ABV5JK37</accession>
<evidence type="ECO:0000256" key="5">
    <source>
        <dbReference type="ARBA" id="ARBA00022741"/>
    </source>
</evidence>
<dbReference type="Gene3D" id="3.40.50.300">
    <property type="entry name" value="P-loop containing nucleotide triphosphate hydrolases"/>
    <property type="match status" value="1"/>
</dbReference>
<evidence type="ECO:0000256" key="10">
    <source>
        <dbReference type="HAMAP-Rule" id="MF_01820"/>
    </source>
</evidence>
<keyword evidence="9 10" id="KW-0342">GTP-binding</keyword>
<feature type="domain" description="EngC GTPase" evidence="12">
    <location>
        <begin position="101"/>
        <end position="247"/>
    </location>
</feature>
<name>A0ABV5JK37_9RHOB</name>
<evidence type="ECO:0000259" key="13">
    <source>
        <dbReference type="PROSITE" id="PS51721"/>
    </source>
</evidence>
<proteinExistence type="inferred from homology"/>
<keyword evidence="4 10" id="KW-0699">rRNA-binding</keyword>
<dbReference type="Proteomes" id="UP001589683">
    <property type="component" value="Unassembled WGS sequence"/>
</dbReference>
<feature type="binding site" evidence="10">
    <location>
        <begin position="140"/>
        <end position="143"/>
    </location>
    <ligand>
        <name>GTP</name>
        <dbReference type="ChEBI" id="CHEBI:37565"/>
    </ligand>
</feature>
<comment type="subunit">
    <text evidence="10">Monomer. Associates with 30S ribosomal subunit, binds 16S rRNA.</text>
</comment>
<evidence type="ECO:0000256" key="3">
    <source>
        <dbReference type="ARBA" id="ARBA00022723"/>
    </source>
</evidence>
<feature type="compositionally biased region" description="Basic residues" evidence="11">
    <location>
        <begin position="323"/>
        <end position="333"/>
    </location>
</feature>
<comment type="caution">
    <text evidence="14">The sequence shown here is derived from an EMBL/GenBank/DDBJ whole genome shotgun (WGS) entry which is preliminary data.</text>
</comment>
<dbReference type="PANTHER" id="PTHR32120:SF10">
    <property type="entry name" value="SMALL RIBOSOMAL SUBUNIT BIOGENESIS GTPASE RSGA"/>
    <property type="match status" value="1"/>
</dbReference>
<feature type="binding site" evidence="10">
    <location>
        <position position="277"/>
    </location>
    <ligand>
        <name>Zn(2+)</name>
        <dbReference type="ChEBI" id="CHEBI:29105"/>
    </ligand>
</feature>
<dbReference type="InterPro" id="IPR030378">
    <property type="entry name" value="G_CP_dom"/>
</dbReference>
<comment type="function">
    <text evidence="10">One of several proteins that assist in the late maturation steps of the functional core of the 30S ribosomal subunit. Helps release RbfA from mature subunits. May play a role in the assembly of ribosomal proteins into the subunit. Circularly permuted GTPase that catalyzes slow GTP hydrolysis, GTPase activity is stimulated by the 30S ribosomal subunit.</text>
</comment>
<evidence type="ECO:0000256" key="8">
    <source>
        <dbReference type="ARBA" id="ARBA00022884"/>
    </source>
</evidence>
<keyword evidence="2 10" id="KW-0690">Ribosome biogenesis</keyword>
<evidence type="ECO:0000256" key="11">
    <source>
        <dbReference type="SAM" id="MobiDB-lite"/>
    </source>
</evidence>
<sequence>MIYTLSDLGWSAFFSMQLDVEDLESFTPMRISEVQRATVTALSEKGATTLTTPPDMTTADLAVGDWVLADSNNRIVRCLERRTVLERRAAGTDVQNQLIAANVDTLFITTSCNDDFNEARLERYLVLAHDAGIQPVMVLTKADLASDPDSYIRRAQSLSADMPVIALNAKDPEDVNQLFDWWRKGQTAALLGSSGVGKSTLTNMLAGADISTAGIRDDDSKGRHTTTARSLYPVSNGSWLIDTPGMRALRLHSVSEGISSVFADLEELAQNCRFRDCSHGKEPGCAIQKAIAEGVLDAARLQRWQKLEEEDARNEETIAESRKRQRDFKRMTKRIITESKTRKGR</sequence>
<dbReference type="CDD" id="cd01854">
    <property type="entry name" value="YjeQ_EngC"/>
    <property type="match status" value="1"/>
</dbReference>
<feature type="binding site" evidence="10">
    <location>
        <position position="279"/>
    </location>
    <ligand>
        <name>Zn(2+)</name>
        <dbReference type="ChEBI" id="CHEBI:29105"/>
    </ligand>
</feature>
<dbReference type="Gene3D" id="1.10.40.50">
    <property type="entry name" value="Probable gtpase engc, domain 3"/>
    <property type="match status" value="1"/>
</dbReference>
<dbReference type="EC" id="3.6.1.-" evidence="10"/>
<gene>
    <name evidence="10 14" type="primary">rsgA</name>
    <name evidence="14" type="ORF">ACFFUT_15135</name>
</gene>
<dbReference type="PROSITE" id="PS51721">
    <property type="entry name" value="G_CP"/>
    <property type="match status" value="1"/>
</dbReference>
<dbReference type="EMBL" id="JBHMEA010000048">
    <property type="protein sequence ID" value="MFB9233123.1"/>
    <property type="molecule type" value="Genomic_DNA"/>
</dbReference>
<feature type="binding site" evidence="10">
    <location>
        <position position="285"/>
    </location>
    <ligand>
        <name>Zn(2+)</name>
        <dbReference type="ChEBI" id="CHEBI:29105"/>
    </ligand>
</feature>
<evidence type="ECO:0000256" key="7">
    <source>
        <dbReference type="ARBA" id="ARBA00022833"/>
    </source>
</evidence>
<dbReference type="Pfam" id="PF03193">
    <property type="entry name" value="RsgA_GTPase"/>
    <property type="match status" value="1"/>
</dbReference>
<evidence type="ECO:0000259" key="12">
    <source>
        <dbReference type="PROSITE" id="PS50936"/>
    </source>
</evidence>
<protein>
    <recommendedName>
        <fullName evidence="10">Small ribosomal subunit biogenesis GTPase RsgA</fullName>
        <ecNumber evidence="10">3.6.1.-</ecNumber>
    </recommendedName>
</protein>
<keyword evidence="6 10" id="KW-0378">Hydrolase</keyword>
<feature type="region of interest" description="Disordered" evidence="11">
    <location>
        <begin position="309"/>
        <end position="345"/>
    </location>
</feature>
<keyword evidence="3 10" id="KW-0479">Metal-binding</keyword>
<comment type="similarity">
    <text evidence="10">Belongs to the TRAFAC class YlqF/YawG GTPase family. RsgA subfamily.</text>
</comment>
<keyword evidence="5 10" id="KW-0547">Nucleotide-binding</keyword>
<evidence type="ECO:0000256" key="9">
    <source>
        <dbReference type="ARBA" id="ARBA00023134"/>
    </source>
</evidence>
<keyword evidence="8 10" id="KW-0694">RNA-binding</keyword>
<dbReference type="SUPFAM" id="SSF52540">
    <property type="entry name" value="P-loop containing nucleoside triphosphate hydrolases"/>
    <property type="match status" value="1"/>
</dbReference>
<dbReference type="NCBIfam" id="TIGR00157">
    <property type="entry name" value="ribosome small subunit-dependent GTPase A"/>
    <property type="match status" value="1"/>
</dbReference>
<keyword evidence="1 10" id="KW-0963">Cytoplasm</keyword>
<comment type="cofactor">
    <cofactor evidence="10">
        <name>Zn(2+)</name>
        <dbReference type="ChEBI" id="CHEBI:29105"/>
    </cofactor>
    <text evidence="10">Binds 1 zinc ion per subunit.</text>
</comment>
<dbReference type="HAMAP" id="MF_01820">
    <property type="entry name" value="GTPase_RsgA"/>
    <property type="match status" value="1"/>
</dbReference>
<feature type="domain" description="CP-type G" evidence="13">
    <location>
        <begin position="95"/>
        <end position="249"/>
    </location>
</feature>
<dbReference type="InterPro" id="IPR010914">
    <property type="entry name" value="RsgA_GTPase_dom"/>
</dbReference>
<evidence type="ECO:0000313" key="15">
    <source>
        <dbReference type="Proteomes" id="UP001589683"/>
    </source>
</evidence>
<evidence type="ECO:0000256" key="1">
    <source>
        <dbReference type="ARBA" id="ARBA00022490"/>
    </source>
</evidence>
<dbReference type="PROSITE" id="PS50936">
    <property type="entry name" value="ENGC_GTPASE"/>
    <property type="match status" value="1"/>
</dbReference>
<organism evidence="14 15">
    <name type="scientific">Pseudohalocynthiibacter aestuariivivens</name>
    <dbReference type="NCBI Taxonomy" id="1591409"/>
    <lineage>
        <taxon>Bacteria</taxon>
        <taxon>Pseudomonadati</taxon>
        <taxon>Pseudomonadota</taxon>
        <taxon>Alphaproteobacteria</taxon>
        <taxon>Rhodobacterales</taxon>
        <taxon>Paracoccaceae</taxon>
        <taxon>Pseudohalocynthiibacter</taxon>
    </lineage>
</organism>
<keyword evidence="7 10" id="KW-0862">Zinc</keyword>
<reference evidence="14 15" key="1">
    <citation type="submission" date="2024-09" db="EMBL/GenBank/DDBJ databases">
        <authorList>
            <person name="Sun Q."/>
            <person name="Mori K."/>
        </authorList>
    </citation>
    <scope>NUCLEOTIDE SEQUENCE [LARGE SCALE GENOMIC DNA]</scope>
    <source>
        <strain evidence="14 15">CECT 8726</strain>
    </source>
</reference>
<feature type="binding site" evidence="10">
    <location>
        <begin position="192"/>
        <end position="200"/>
    </location>
    <ligand>
        <name>GTP</name>
        <dbReference type="ChEBI" id="CHEBI:37565"/>
    </ligand>
</feature>
<feature type="binding site" evidence="10">
    <location>
        <position position="272"/>
    </location>
    <ligand>
        <name>Zn(2+)</name>
        <dbReference type="ChEBI" id="CHEBI:29105"/>
    </ligand>
</feature>
<evidence type="ECO:0000256" key="6">
    <source>
        <dbReference type="ARBA" id="ARBA00022801"/>
    </source>
</evidence>
<dbReference type="RefSeq" id="WP_213889268.1">
    <property type="nucleotide sequence ID" value="NZ_JAGFNU010000006.1"/>
</dbReference>
<evidence type="ECO:0000256" key="4">
    <source>
        <dbReference type="ARBA" id="ARBA00022730"/>
    </source>
</evidence>
<comment type="subcellular location">
    <subcellularLocation>
        <location evidence="10">Cytoplasm</location>
    </subcellularLocation>
</comment>
<evidence type="ECO:0000313" key="14">
    <source>
        <dbReference type="EMBL" id="MFB9233123.1"/>
    </source>
</evidence>
<evidence type="ECO:0000256" key="2">
    <source>
        <dbReference type="ARBA" id="ARBA00022517"/>
    </source>
</evidence>
<dbReference type="InterPro" id="IPR027417">
    <property type="entry name" value="P-loop_NTPase"/>
</dbReference>